<dbReference type="CDD" id="cd00090">
    <property type="entry name" value="HTH_ARSR"/>
    <property type="match status" value="1"/>
</dbReference>
<organism evidence="5 6">
    <name type="scientific">Phytohabitans houttuyneae</name>
    <dbReference type="NCBI Taxonomy" id="1076126"/>
    <lineage>
        <taxon>Bacteria</taxon>
        <taxon>Bacillati</taxon>
        <taxon>Actinomycetota</taxon>
        <taxon>Actinomycetes</taxon>
        <taxon>Micromonosporales</taxon>
        <taxon>Micromonosporaceae</taxon>
    </lineage>
</organism>
<feature type="domain" description="HTH arsR-type" evidence="4">
    <location>
        <begin position="249"/>
        <end position="320"/>
    </location>
</feature>
<evidence type="ECO:0000313" key="6">
    <source>
        <dbReference type="Proteomes" id="UP000482800"/>
    </source>
</evidence>
<sequence>MAIRIRLAGTALARVRFAVSPVFETVMAVDVLCRPGAHAVHLPWVSWARPRLHRIADLALLRALVDGDIKPAYLMPVPDDRMPDLAAELRRVRAATTAAVRADLDRREGRRPRELRELHADPRAGLARVVAAIRSCHEVLVAPYWPRVARVLEADIAHRAAILAGGGIEGVFADLHPEVAWADGELLLRRDRPHPPTTVDLTGRGLLMSPSAFAWPRTWTDVRPRADGILRYPVRGVAAIWEPGTPAPDALAALIGRTRAALLVALAAPATTGELATRLAVTPGAVSQHLAVLRDAGLVTTSRAGRTVLHLRTAAGDALSHRHPPGGSLVR</sequence>
<reference evidence="5 6" key="1">
    <citation type="submission" date="2020-03" db="EMBL/GenBank/DDBJ databases">
        <title>Whole genome shotgun sequence of Phytohabitans houttuyneae NBRC 108639.</title>
        <authorList>
            <person name="Komaki H."/>
            <person name="Tamura T."/>
        </authorList>
    </citation>
    <scope>NUCLEOTIDE SEQUENCE [LARGE SCALE GENOMIC DNA]</scope>
    <source>
        <strain evidence="5 6">NBRC 108639</strain>
    </source>
</reference>
<dbReference type="RefSeq" id="WP_173054511.1">
    <property type="nucleotide sequence ID" value="NZ_BAABGO010000051.1"/>
</dbReference>
<dbReference type="InterPro" id="IPR045981">
    <property type="entry name" value="DUF5937"/>
</dbReference>
<dbReference type="InterPro" id="IPR036388">
    <property type="entry name" value="WH-like_DNA-bd_sf"/>
</dbReference>
<evidence type="ECO:0000256" key="3">
    <source>
        <dbReference type="ARBA" id="ARBA00023163"/>
    </source>
</evidence>
<comment type="caution">
    <text evidence="5">The sequence shown here is derived from an EMBL/GenBank/DDBJ whole genome shotgun (WGS) entry which is preliminary data.</text>
</comment>
<protein>
    <submittedName>
        <fullName evidence="5">Transcriptional regulator</fullName>
    </submittedName>
</protein>
<dbReference type="EMBL" id="BLPF01000001">
    <property type="protein sequence ID" value="GFJ77200.1"/>
    <property type="molecule type" value="Genomic_DNA"/>
</dbReference>
<keyword evidence="2" id="KW-0238">DNA-binding</keyword>
<keyword evidence="6" id="KW-1185">Reference proteome</keyword>
<keyword evidence="1" id="KW-0805">Transcription regulation</keyword>
<dbReference type="AlphaFoldDB" id="A0A6V8K0U6"/>
<dbReference type="PANTHER" id="PTHR43132:SF8">
    <property type="entry name" value="HTH-TYPE TRANSCRIPTIONAL REGULATOR KMTR"/>
    <property type="match status" value="1"/>
</dbReference>
<accession>A0A6V8K0U6</accession>
<dbReference type="InterPro" id="IPR051011">
    <property type="entry name" value="Metal_resp_trans_reg"/>
</dbReference>
<dbReference type="Pfam" id="PF12840">
    <property type="entry name" value="HTH_20"/>
    <property type="match status" value="1"/>
</dbReference>
<dbReference type="GO" id="GO:0003700">
    <property type="term" value="F:DNA-binding transcription factor activity"/>
    <property type="evidence" value="ECO:0007669"/>
    <property type="project" value="InterPro"/>
</dbReference>
<dbReference type="InterPro" id="IPR036390">
    <property type="entry name" value="WH_DNA-bd_sf"/>
</dbReference>
<dbReference type="Gene3D" id="1.10.10.10">
    <property type="entry name" value="Winged helix-like DNA-binding domain superfamily/Winged helix DNA-binding domain"/>
    <property type="match status" value="1"/>
</dbReference>
<reference evidence="5 6" key="2">
    <citation type="submission" date="2020-03" db="EMBL/GenBank/DDBJ databases">
        <authorList>
            <person name="Ichikawa N."/>
            <person name="Kimura A."/>
            <person name="Kitahashi Y."/>
            <person name="Uohara A."/>
        </authorList>
    </citation>
    <scope>NUCLEOTIDE SEQUENCE [LARGE SCALE GENOMIC DNA]</scope>
    <source>
        <strain evidence="5 6">NBRC 108639</strain>
    </source>
</reference>
<proteinExistence type="predicted"/>
<evidence type="ECO:0000256" key="2">
    <source>
        <dbReference type="ARBA" id="ARBA00023125"/>
    </source>
</evidence>
<dbReference type="Proteomes" id="UP000482800">
    <property type="component" value="Unassembled WGS sequence"/>
</dbReference>
<evidence type="ECO:0000259" key="4">
    <source>
        <dbReference type="SMART" id="SM00418"/>
    </source>
</evidence>
<dbReference type="Pfam" id="PF19361">
    <property type="entry name" value="DUF5937"/>
    <property type="match status" value="1"/>
</dbReference>
<dbReference type="PANTHER" id="PTHR43132">
    <property type="entry name" value="ARSENICAL RESISTANCE OPERON REPRESSOR ARSR-RELATED"/>
    <property type="match status" value="1"/>
</dbReference>
<dbReference type="SMART" id="SM00418">
    <property type="entry name" value="HTH_ARSR"/>
    <property type="match status" value="1"/>
</dbReference>
<gene>
    <name evidence="5" type="ORF">Phou_013800</name>
</gene>
<dbReference type="GO" id="GO:0003677">
    <property type="term" value="F:DNA binding"/>
    <property type="evidence" value="ECO:0007669"/>
    <property type="project" value="UniProtKB-KW"/>
</dbReference>
<keyword evidence="3" id="KW-0804">Transcription</keyword>
<dbReference type="InterPro" id="IPR001845">
    <property type="entry name" value="HTH_ArsR_DNA-bd_dom"/>
</dbReference>
<dbReference type="SUPFAM" id="SSF46785">
    <property type="entry name" value="Winged helix' DNA-binding domain"/>
    <property type="match status" value="1"/>
</dbReference>
<evidence type="ECO:0000256" key="1">
    <source>
        <dbReference type="ARBA" id="ARBA00023015"/>
    </source>
</evidence>
<evidence type="ECO:0000313" key="5">
    <source>
        <dbReference type="EMBL" id="GFJ77200.1"/>
    </source>
</evidence>
<dbReference type="InterPro" id="IPR011991">
    <property type="entry name" value="ArsR-like_HTH"/>
</dbReference>
<name>A0A6V8K0U6_9ACTN</name>